<name>A0ACC2VEU3_9TREE</name>
<proteinExistence type="predicted"/>
<protein>
    <submittedName>
        <fullName evidence="1">Uncharacterized protein</fullName>
    </submittedName>
</protein>
<dbReference type="EMBL" id="JASBWT010000017">
    <property type="protein sequence ID" value="KAJ9097136.1"/>
    <property type="molecule type" value="Genomic_DNA"/>
</dbReference>
<sequence length="84" mass="8926">MLGYTKQLQPLVRRTLPSQSIRTMTGTAGTDKTQKDFSDSAPGGMSTSNNPDEIPADAKALEPDAGEEAKKKEDAGMDTLPTIT</sequence>
<organism evidence="1 2">
    <name type="scientific">Naganishia friedmannii</name>
    <dbReference type="NCBI Taxonomy" id="89922"/>
    <lineage>
        <taxon>Eukaryota</taxon>
        <taxon>Fungi</taxon>
        <taxon>Dikarya</taxon>
        <taxon>Basidiomycota</taxon>
        <taxon>Agaricomycotina</taxon>
        <taxon>Tremellomycetes</taxon>
        <taxon>Filobasidiales</taxon>
        <taxon>Filobasidiaceae</taxon>
        <taxon>Naganishia</taxon>
    </lineage>
</organism>
<gene>
    <name evidence="1" type="ORF">QFC21_004805</name>
</gene>
<reference evidence="1" key="1">
    <citation type="submission" date="2023-04" db="EMBL/GenBank/DDBJ databases">
        <title>Draft Genome sequencing of Naganishia species isolated from polar environments using Oxford Nanopore Technology.</title>
        <authorList>
            <person name="Leo P."/>
            <person name="Venkateswaran K."/>
        </authorList>
    </citation>
    <scope>NUCLEOTIDE SEQUENCE</scope>
    <source>
        <strain evidence="1">MNA-CCFEE 5423</strain>
    </source>
</reference>
<evidence type="ECO:0000313" key="1">
    <source>
        <dbReference type="EMBL" id="KAJ9097136.1"/>
    </source>
</evidence>
<comment type="caution">
    <text evidence="1">The sequence shown here is derived from an EMBL/GenBank/DDBJ whole genome shotgun (WGS) entry which is preliminary data.</text>
</comment>
<dbReference type="Proteomes" id="UP001227268">
    <property type="component" value="Unassembled WGS sequence"/>
</dbReference>
<keyword evidence="2" id="KW-1185">Reference proteome</keyword>
<accession>A0ACC2VEU3</accession>
<evidence type="ECO:0000313" key="2">
    <source>
        <dbReference type="Proteomes" id="UP001227268"/>
    </source>
</evidence>